<dbReference type="KEGG" id="ssab:SSABA_v1c08690"/>
<evidence type="ECO:0000313" key="1">
    <source>
        <dbReference type="EMBL" id="AHI54268.1"/>
    </source>
</evidence>
<dbReference type="Pfam" id="PF05014">
    <property type="entry name" value="Nuc_deoxyrib_tr"/>
    <property type="match status" value="1"/>
</dbReference>
<gene>
    <name evidence="1" type="ORF">SSABA_v1c08690</name>
</gene>
<dbReference type="SUPFAM" id="SSF52309">
    <property type="entry name" value="N-(deoxy)ribosyltransferase-like"/>
    <property type="match status" value="1"/>
</dbReference>
<dbReference type="RefSeq" id="WP_025251404.1">
    <property type="nucleotide sequence ID" value="NZ_CP006934.1"/>
</dbReference>
<keyword evidence="2" id="KW-1185">Reference proteome</keyword>
<dbReference type="EMBL" id="CP006934">
    <property type="protein sequence ID" value="AHI54268.1"/>
    <property type="molecule type" value="Genomic_DNA"/>
</dbReference>
<protein>
    <recommendedName>
        <fullName evidence="3">Nucleoside 2-deoxyribosyltransferase</fullName>
    </recommendedName>
</protein>
<dbReference type="HOGENOM" id="CLU_1481132_0_0_14"/>
<evidence type="ECO:0008006" key="3">
    <source>
        <dbReference type="Google" id="ProtNLM"/>
    </source>
</evidence>
<dbReference type="PATRIC" id="fig|1276257.3.peg.881"/>
<accession>W6AAT2</accession>
<proteinExistence type="predicted"/>
<dbReference type="OrthoDB" id="389769at2"/>
<dbReference type="eggNOG" id="COG3613">
    <property type="taxonomic scope" value="Bacteria"/>
</dbReference>
<dbReference type="Proteomes" id="UP000019265">
    <property type="component" value="Chromosome"/>
</dbReference>
<sequence length="188" mass="21920">MYGIYNAGPLFNKAERQQRKIEGANLMHNFGSKFKIFNPVEFDFNSGDVVPTNKEIFDYDYNCMTKSKYFLFDIDGRDDGTFVELGIAIQMALNDSDKFIIGIFSDFRIGKANQGEWPGYGINEFVTGPFYNEKLVNNKKMSQIYMVESHDKAIELIHEIEKVQNKNFDETEIEILNNKFHDFKKNSW</sequence>
<reference evidence="1 2" key="1">
    <citation type="journal article" date="2014" name="Genome Biol. Evol.">
        <title>Molecular evolution of the substrate utilization strategies and putative virulence factors in mosquito-associated Spiroplasma species.</title>
        <authorList>
            <person name="Chang T.H."/>
            <person name="Lo W.S."/>
            <person name="Ku C."/>
            <person name="Chen L.L."/>
            <person name="Kuo C.H."/>
        </authorList>
    </citation>
    <scope>NUCLEOTIDE SEQUENCE [LARGE SCALE GENOMIC DNA]</scope>
    <source>
        <strain evidence="1">Ar-1343</strain>
    </source>
</reference>
<organism evidence="1 2">
    <name type="scientific">Spiroplasma sabaudiense Ar-1343</name>
    <dbReference type="NCBI Taxonomy" id="1276257"/>
    <lineage>
        <taxon>Bacteria</taxon>
        <taxon>Bacillati</taxon>
        <taxon>Mycoplasmatota</taxon>
        <taxon>Mollicutes</taxon>
        <taxon>Entomoplasmatales</taxon>
        <taxon>Spiroplasmataceae</taxon>
        <taxon>Spiroplasma</taxon>
    </lineage>
</organism>
<name>W6AAT2_9MOLU</name>
<dbReference type="AlphaFoldDB" id="W6AAT2"/>
<evidence type="ECO:0000313" key="2">
    <source>
        <dbReference type="Proteomes" id="UP000019265"/>
    </source>
</evidence>
<dbReference type="InterPro" id="IPR007710">
    <property type="entry name" value="Nucleoside_deoxyribTrfase"/>
</dbReference>
<dbReference type="Gene3D" id="3.40.50.450">
    <property type="match status" value="1"/>
</dbReference>